<dbReference type="EMBL" id="CP089291">
    <property type="protein sequence ID" value="UOF89374.1"/>
    <property type="molecule type" value="Genomic_DNA"/>
</dbReference>
<dbReference type="PANTHER" id="PTHR43384">
    <property type="entry name" value="SEPTUM SITE-DETERMINING PROTEIN MIND HOMOLOG, CHLOROPLASTIC-RELATED"/>
    <property type="match status" value="1"/>
</dbReference>
<dbReference type="Gene3D" id="3.40.50.300">
    <property type="entry name" value="P-loop containing nucleotide triphosphate hydrolases"/>
    <property type="match status" value="1"/>
</dbReference>
<evidence type="ECO:0000256" key="2">
    <source>
        <dbReference type="ARBA" id="ARBA00022840"/>
    </source>
</evidence>
<dbReference type="InterPro" id="IPR027417">
    <property type="entry name" value="P-loop_NTPase"/>
</dbReference>
<evidence type="ECO:0000256" key="1">
    <source>
        <dbReference type="ARBA" id="ARBA00022741"/>
    </source>
</evidence>
<sequence length="290" mass="32010">MFDQAEHLRLLTKQEQKLPLQAPKLLMISSGKGGVGKSNLSLNFALALQQIGHRVLLIDADIGFANIDVLMGIRSTHHFLQMAQSDLSIFDVMNTGPLGLKFIAGGSGFSEISYLTADQIQVLINQMSMLENQFDYIVIDTGAGIQEYTLKMASIADDLLIVTTPEPTAITDAYALIKVLVGRIQAPAIRLVVNRVASLVEGKEAADKVVLVAKKFLNTQIQVLGYIYDDPNVQRAVMKQQPLLLFQPNSTAAKCMQQLIRNYATGEPKEPIRRMSGNSFINKMMRLFSK</sequence>
<dbReference type="Pfam" id="PF10609">
    <property type="entry name" value="ParA"/>
    <property type="match status" value="1"/>
</dbReference>
<dbReference type="Proteomes" id="UP000830167">
    <property type="component" value="Chromosome"/>
</dbReference>
<dbReference type="InterPro" id="IPR050625">
    <property type="entry name" value="ParA/MinD_ATPase"/>
</dbReference>
<proteinExistence type="predicted"/>
<protein>
    <submittedName>
        <fullName evidence="3">MinD/ParA family protein</fullName>
    </submittedName>
</protein>
<reference evidence="3" key="1">
    <citation type="submission" date="2021-12" db="EMBL/GenBank/DDBJ databases">
        <title>Alicyclobacillaceae gen. nov., sp. nov., isolated from chalcocite enrichment system.</title>
        <authorList>
            <person name="Jiang Z."/>
        </authorList>
    </citation>
    <scope>NUCLEOTIDE SEQUENCE</scope>
    <source>
        <strain evidence="3">MYW30-H2</strain>
    </source>
</reference>
<dbReference type="InterPro" id="IPR033875">
    <property type="entry name" value="FlhG"/>
</dbReference>
<dbReference type="PIRSF" id="PIRSF003092">
    <property type="entry name" value="MinD"/>
    <property type="match status" value="1"/>
</dbReference>
<dbReference type="CDD" id="cd02038">
    <property type="entry name" value="FlhG-like"/>
    <property type="match status" value="1"/>
</dbReference>
<evidence type="ECO:0000313" key="4">
    <source>
        <dbReference type="Proteomes" id="UP000830167"/>
    </source>
</evidence>
<dbReference type="SUPFAM" id="SSF52540">
    <property type="entry name" value="P-loop containing nucleoside triphosphate hydrolases"/>
    <property type="match status" value="1"/>
</dbReference>
<keyword evidence="1" id="KW-0547">Nucleotide-binding</keyword>
<dbReference type="InterPro" id="IPR033756">
    <property type="entry name" value="YlxH/NBP35"/>
</dbReference>
<dbReference type="RefSeq" id="WP_347436061.1">
    <property type="nucleotide sequence ID" value="NZ_CP089291.1"/>
</dbReference>
<organism evidence="3 4">
    <name type="scientific">Fodinisporobacter ferrooxydans</name>
    <dbReference type="NCBI Taxonomy" id="2901836"/>
    <lineage>
        <taxon>Bacteria</taxon>
        <taxon>Bacillati</taxon>
        <taxon>Bacillota</taxon>
        <taxon>Bacilli</taxon>
        <taxon>Bacillales</taxon>
        <taxon>Alicyclobacillaceae</taxon>
        <taxon>Fodinisporobacter</taxon>
    </lineage>
</organism>
<gene>
    <name evidence="3" type="ORF">LSG31_15905</name>
</gene>
<accession>A0ABY4CH84</accession>
<dbReference type="InterPro" id="IPR025501">
    <property type="entry name" value="MinD_FleN"/>
</dbReference>
<name>A0ABY4CH84_9BACL</name>
<evidence type="ECO:0000313" key="3">
    <source>
        <dbReference type="EMBL" id="UOF89374.1"/>
    </source>
</evidence>
<keyword evidence="2" id="KW-0067">ATP-binding</keyword>
<keyword evidence="4" id="KW-1185">Reference proteome</keyword>
<dbReference type="PANTHER" id="PTHR43384:SF4">
    <property type="entry name" value="CELLULOSE BIOSYNTHESIS PROTEIN BCSQ-RELATED"/>
    <property type="match status" value="1"/>
</dbReference>